<name>A0AAU7SUW6_9GAMM</name>
<dbReference type="AlphaFoldDB" id="A0AAU7SUW6"/>
<dbReference type="Gene3D" id="3.10.180.10">
    <property type="entry name" value="2,3-Dihydroxybiphenyl 1,2-Dioxygenase, domain 1"/>
    <property type="match status" value="1"/>
</dbReference>
<protein>
    <submittedName>
        <fullName evidence="2">VOC family protein</fullName>
    </submittedName>
</protein>
<feature type="domain" description="PhnB-like" evidence="1">
    <location>
        <begin position="43"/>
        <end position="81"/>
    </location>
</feature>
<sequence length="114" mass="13154">MTTSIYPCLWFGKNAKAACEWYYSSLPYSHMIATNEYTAKAKIIECENQTEIDYDWNSITLKGIESQSSWCKDQFGVSWKIHPENLGEIVKQNSHAQATLFKMKKLLIDDLIHA</sequence>
<gene>
    <name evidence="2" type="ORF">ABJ384_10715</name>
</gene>
<accession>A0AAU7SUW6</accession>
<evidence type="ECO:0000259" key="1">
    <source>
        <dbReference type="Pfam" id="PF06983"/>
    </source>
</evidence>
<dbReference type="InterPro" id="IPR028973">
    <property type="entry name" value="PhnB-like"/>
</dbReference>
<proteinExistence type="predicted"/>
<reference evidence="2" key="1">
    <citation type="submission" date="2024-06" db="EMBL/GenBank/DDBJ databases">
        <authorList>
            <person name="Song Z."/>
        </authorList>
    </citation>
    <scope>NUCLEOTIDE SEQUENCE</scope>
    <source>
        <strain evidence="2">A1-4-2</strain>
    </source>
</reference>
<dbReference type="Pfam" id="PF06983">
    <property type="entry name" value="3-dmu-9_3-mt"/>
    <property type="match status" value="1"/>
</dbReference>
<dbReference type="PIRSF" id="PIRSF021700">
    <property type="entry name" value="3_dmu_93_MTrfase"/>
    <property type="match status" value="1"/>
</dbReference>
<dbReference type="InterPro" id="IPR029068">
    <property type="entry name" value="Glyas_Bleomycin-R_OHBP_Dase"/>
</dbReference>
<dbReference type="EMBL" id="CP157981">
    <property type="protein sequence ID" value="XBU14922.1"/>
    <property type="molecule type" value="Genomic_DNA"/>
</dbReference>
<evidence type="ECO:0000313" key="2">
    <source>
        <dbReference type="EMBL" id="XBU14922.1"/>
    </source>
</evidence>
<dbReference type="SUPFAM" id="SSF54593">
    <property type="entry name" value="Glyoxalase/Bleomycin resistance protein/Dihydroxybiphenyl dioxygenase"/>
    <property type="match status" value="1"/>
</dbReference>
<dbReference type="RefSeq" id="WP_349927252.1">
    <property type="nucleotide sequence ID" value="NZ_CP157981.1"/>
</dbReference>
<dbReference type="PANTHER" id="PTHR33990">
    <property type="entry name" value="PROTEIN YJDN-RELATED"/>
    <property type="match status" value="1"/>
</dbReference>
<organism evidence="2">
    <name type="scientific">Acinetobacter sp. A1-4-2</name>
    <dbReference type="NCBI Taxonomy" id="3156489"/>
    <lineage>
        <taxon>Bacteria</taxon>
        <taxon>Pseudomonadati</taxon>
        <taxon>Pseudomonadota</taxon>
        <taxon>Gammaproteobacteria</taxon>
        <taxon>Moraxellales</taxon>
        <taxon>Moraxellaceae</taxon>
        <taxon>Acinetobacter</taxon>
    </lineage>
</organism>
<dbReference type="InterPro" id="IPR009725">
    <property type="entry name" value="3_dmu_93_MTrfase"/>
</dbReference>